<keyword evidence="2" id="KW-1185">Reference proteome</keyword>
<dbReference type="STRING" id="1631249.BQ8794_240283"/>
<protein>
    <submittedName>
        <fullName evidence="1">Uncharacterized protein</fullName>
    </submittedName>
</protein>
<dbReference type="EMBL" id="FTPD01000017">
    <property type="protein sequence ID" value="SIT56076.1"/>
    <property type="molecule type" value="Genomic_DNA"/>
</dbReference>
<sequence>MGSKAVSFCVFLNFSAELSRARDGGHKPPNARGANLARRVGRQVVAAQSLRPRLSIPLALGGSDKNPYSMRMSLRGCGSPDYVESCRHRL</sequence>
<proteinExistence type="predicted"/>
<dbReference type="AlphaFoldDB" id="A0A1R3V838"/>
<reference evidence="2" key="1">
    <citation type="submission" date="2017-01" db="EMBL/GenBank/DDBJ databases">
        <authorList>
            <person name="Brunel B."/>
        </authorList>
    </citation>
    <scope>NUCLEOTIDE SEQUENCE [LARGE SCALE GENOMIC DNA]</scope>
</reference>
<accession>A0A1R3V838</accession>
<organism evidence="1 2">
    <name type="scientific">Mesorhizobium prunaredense</name>
    <dbReference type="NCBI Taxonomy" id="1631249"/>
    <lineage>
        <taxon>Bacteria</taxon>
        <taxon>Pseudomonadati</taxon>
        <taxon>Pseudomonadota</taxon>
        <taxon>Alphaproteobacteria</taxon>
        <taxon>Hyphomicrobiales</taxon>
        <taxon>Phyllobacteriaceae</taxon>
        <taxon>Mesorhizobium</taxon>
    </lineage>
</organism>
<evidence type="ECO:0000313" key="2">
    <source>
        <dbReference type="Proteomes" id="UP000188388"/>
    </source>
</evidence>
<name>A0A1R3V838_9HYPH</name>
<gene>
    <name evidence="1" type="ORF">BQ8794_240283</name>
</gene>
<dbReference type="Proteomes" id="UP000188388">
    <property type="component" value="Unassembled WGS sequence"/>
</dbReference>
<evidence type="ECO:0000313" key="1">
    <source>
        <dbReference type="EMBL" id="SIT56076.1"/>
    </source>
</evidence>